<gene>
    <name evidence="1" type="ORF">N7460_001525</name>
</gene>
<reference evidence="1" key="1">
    <citation type="journal article" date="2023" name="IMA Fungus">
        <title>Comparative genomic study of the Penicillium genus elucidates a diverse pangenome and 15 lateral gene transfer events.</title>
        <authorList>
            <person name="Petersen C."/>
            <person name="Sorensen T."/>
            <person name="Nielsen M.R."/>
            <person name="Sondergaard T.E."/>
            <person name="Sorensen J.L."/>
            <person name="Fitzpatrick D.A."/>
            <person name="Frisvad J.C."/>
            <person name="Nielsen K.L."/>
        </authorList>
    </citation>
    <scope>NUCLEOTIDE SEQUENCE</scope>
    <source>
        <strain evidence="1">IBT 15450</strain>
    </source>
</reference>
<evidence type="ECO:0000313" key="1">
    <source>
        <dbReference type="EMBL" id="KAJ6050991.1"/>
    </source>
</evidence>
<name>A0AAD6II86_PENCN</name>
<dbReference type="AlphaFoldDB" id="A0AAD6II86"/>
<reference evidence="1" key="2">
    <citation type="submission" date="2023-01" db="EMBL/GenBank/DDBJ databases">
        <authorList>
            <person name="Petersen C."/>
        </authorList>
    </citation>
    <scope>NUCLEOTIDE SEQUENCE</scope>
    <source>
        <strain evidence="1">IBT 15450</strain>
    </source>
</reference>
<comment type="caution">
    <text evidence="1">The sequence shown here is derived from an EMBL/GenBank/DDBJ whole genome shotgun (WGS) entry which is preliminary data.</text>
</comment>
<organism evidence="1 2">
    <name type="scientific">Penicillium canescens</name>
    <dbReference type="NCBI Taxonomy" id="5083"/>
    <lineage>
        <taxon>Eukaryota</taxon>
        <taxon>Fungi</taxon>
        <taxon>Dikarya</taxon>
        <taxon>Ascomycota</taxon>
        <taxon>Pezizomycotina</taxon>
        <taxon>Eurotiomycetes</taxon>
        <taxon>Eurotiomycetidae</taxon>
        <taxon>Eurotiales</taxon>
        <taxon>Aspergillaceae</taxon>
        <taxon>Penicillium</taxon>
    </lineage>
</organism>
<dbReference type="Proteomes" id="UP001219568">
    <property type="component" value="Unassembled WGS sequence"/>
</dbReference>
<protein>
    <submittedName>
        <fullName evidence="1">Uncharacterized protein</fullName>
    </submittedName>
</protein>
<accession>A0AAD6II86</accession>
<sequence length="205" mass="23239">MTEAGGSNKISISDRQRLIQDVISVPRDATAIMRACAQNIPDNCDINYKQLKVILHPDRFVSPADKPSADEAFKRVSWAEGEIEKRFPSDLDRNHHFFQGAGSNAEPHVEGELSSYHKQAYEEATPYIQSLYFGLQKDLRVNLYQGPIPAEIRTPAQKLDVINKKIQEGNSKLQKESELGIIRYQDLLGIWRLMFLSPELAPSQM</sequence>
<proteinExistence type="predicted"/>
<keyword evidence="2" id="KW-1185">Reference proteome</keyword>
<evidence type="ECO:0000313" key="2">
    <source>
        <dbReference type="Proteomes" id="UP001219568"/>
    </source>
</evidence>
<dbReference type="EMBL" id="JAQJZL010000002">
    <property type="protein sequence ID" value="KAJ6050991.1"/>
    <property type="molecule type" value="Genomic_DNA"/>
</dbReference>